<name>A0ACC3BMB3_PYRYE</name>
<accession>A0ACC3BMB3</accession>
<dbReference type="Proteomes" id="UP000798662">
    <property type="component" value="Chromosome 1"/>
</dbReference>
<evidence type="ECO:0000313" key="1">
    <source>
        <dbReference type="EMBL" id="KAK1859060.1"/>
    </source>
</evidence>
<proteinExistence type="predicted"/>
<keyword evidence="2" id="KW-1185">Reference proteome</keyword>
<dbReference type="EMBL" id="CM020618">
    <property type="protein sequence ID" value="KAK1859060.1"/>
    <property type="molecule type" value="Genomic_DNA"/>
</dbReference>
<comment type="caution">
    <text evidence="1">The sequence shown here is derived from an EMBL/GenBank/DDBJ whole genome shotgun (WGS) entry which is preliminary data.</text>
</comment>
<reference evidence="1" key="1">
    <citation type="submission" date="2019-11" db="EMBL/GenBank/DDBJ databases">
        <title>Nori genome reveals adaptations in red seaweeds to the harsh intertidal environment.</title>
        <authorList>
            <person name="Wang D."/>
            <person name="Mao Y."/>
        </authorList>
    </citation>
    <scope>NUCLEOTIDE SEQUENCE</scope>
    <source>
        <tissue evidence="1">Gametophyte</tissue>
    </source>
</reference>
<gene>
    <name evidence="1" type="ORF">I4F81_001658</name>
</gene>
<protein>
    <submittedName>
        <fullName evidence="1">Uncharacterized protein</fullName>
    </submittedName>
</protein>
<organism evidence="1 2">
    <name type="scientific">Pyropia yezoensis</name>
    <name type="common">Susabi-nori</name>
    <name type="synonym">Porphyra yezoensis</name>
    <dbReference type="NCBI Taxonomy" id="2788"/>
    <lineage>
        <taxon>Eukaryota</taxon>
        <taxon>Rhodophyta</taxon>
        <taxon>Bangiophyceae</taxon>
        <taxon>Bangiales</taxon>
        <taxon>Bangiaceae</taxon>
        <taxon>Pyropia</taxon>
    </lineage>
</organism>
<sequence length="107" mass="10316">MGDLATAAAVAAAEEVCPSPSRETVQVIKIAARAATAATETALGGDPMQLSDVPLGASPCREQCMAGAAGAVPHGLASTGDEQASEHGGRDGGSAAGQGSSGGDRLR</sequence>
<evidence type="ECO:0000313" key="2">
    <source>
        <dbReference type="Proteomes" id="UP000798662"/>
    </source>
</evidence>